<keyword evidence="8" id="KW-1185">Reference proteome</keyword>
<dbReference type="CDD" id="cd00167">
    <property type="entry name" value="SANT"/>
    <property type="match status" value="1"/>
</dbReference>
<dbReference type="PANTHER" id="PTHR12802:SF155">
    <property type="entry name" value="DEUBIQUITINASE MYSM1"/>
    <property type="match status" value="1"/>
</dbReference>
<keyword evidence="1" id="KW-0805">Transcription regulation</keyword>
<dbReference type="SUPFAM" id="SSF46689">
    <property type="entry name" value="Homeodomain-like"/>
    <property type="match status" value="1"/>
</dbReference>
<gene>
    <name evidence="7" type="ORF">PHYSODRAFT_253298</name>
</gene>
<dbReference type="SMR" id="G4Z534"/>
<dbReference type="InterPro" id="IPR009057">
    <property type="entry name" value="Homeodomain-like_sf"/>
</dbReference>
<evidence type="ECO:0000256" key="2">
    <source>
        <dbReference type="ARBA" id="ARBA00023163"/>
    </source>
</evidence>
<dbReference type="GeneID" id="20638358"/>
<evidence type="ECO:0000313" key="8">
    <source>
        <dbReference type="Proteomes" id="UP000002640"/>
    </source>
</evidence>
<evidence type="ECO:0000313" key="7">
    <source>
        <dbReference type="EMBL" id="EGZ19480.1"/>
    </source>
</evidence>
<feature type="domain" description="HTH myb-type" evidence="6">
    <location>
        <begin position="53"/>
        <end position="100"/>
    </location>
</feature>
<sequence length="172" mass="19753">MAISDVVQSGLFEGDSDDQQLIRIPIRADENVGTKRRRSRRMDPPSKRCRMLWTTAEHDRFLEALELYPSGPWKVIADHVGTRTTRQTMTHAQKYREKIERRKQKKRKGSVVRLKTAPESSSSPAGALLDDAKERAVLMEFVKNFQPSEIDIVNQPQHPYTQGSFFLLNVCV</sequence>
<dbReference type="NCBIfam" id="TIGR01557">
    <property type="entry name" value="myb_SHAQKYF"/>
    <property type="match status" value="1"/>
</dbReference>
<dbReference type="AlphaFoldDB" id="G4Z534"/>
<dbReference type="PROSITE" id="PS50090">
    <property type="entry name" value="MYB_LIKE"/>
    <property type="match status" value="1"/>
</dbReference>
<dbReference type="SMART" id="SM00717">
    <property type="entry name" value="SANT"/>
    <property type="match status" value="1"/>
</dbReference>
<evidence type="ECO:0000256" key="4">
    <source>
        <dbReference type="SAM" id="MobiDB-lite"/>
    </source>
</evidence>
<dbReference type="InterPro" id="IPR006447">
    <property type="entry name" value="Myb_dom_plants"/>
</dbReference>
<dbReference type="RefSeq" id="XP_009522197.1">
    <property type="nucleotide sequence ID" value="XM_009523902.1"/>
</dbReference>
<reference evidence="7 8" key="1">
    <citation type="journal article" date="2006" name="Science">
        <title>Phytophthora genome sequences uncover evolutionary origins and mechanisms of pathogenesis.</title>
        <authorList>
            <person name="Tyler B.M."/>
            <person name="Tripathy S."/>
            <person name="Zhang X."/>
            <person name="Dehal P."/>
            <person name="Jiang R.H."/>
            <person name="Aerts A."/>
            <person name="Arredondo F.D."/>
            <person name="Baxter L."/>
            <person name="Bensasson D."/>
            <person name="Beynon J.L."/>
            <person name="Chapman J."/>
            <person name="Damasceno C.M."/>
            <person name="Dorrance A.E."/>
            <person name="Dou D."/>
            <person name="Dickerman A.W."/>
            <person name="Dubchak I.L."/>
            <person name="Garbelotto M."/>
            <person name="Gijzen M."/>
            <person name="Gordon S.G."/>
            <person name="Govers F."/>
            <person name="Grunwald N.J."/>
            <person name="Huang W."/>
            <person name="Ivors K.L."/>
            <person name="Jones R.W."/>
            <person name="Kamoun S."/>
            <person name="Krampis K."/>
            <person name="Lamour K.H."/>
            <person name="Lee M.K."/>
            <person name="McDonald W.H."/>
            <person name="Medina M."/>
            <person name="Meijer H.J."/>
            <person name="Nordberg E.K."/>
            <person name="Maclean D.J."/>
            <person name="Ospina-Giraldo M.D."/>
            <person name="Morris P.F."/>
            <person name="Phuntumart V."/>
            <person name="Putnam N.H."/>
            <person name="Rash S."/>
            <person name="Rose J.K."/>
            <person name="Sakihama Y."/>
            <person name="Salamov A.A."/>
            <person name="Savidor A."/>
            <person name="Scheuring C.F."/>
            <person name="Smith B.M."/>
            <person name="Sobral B.W."/>
            <person name="Terry A."/>
            <person name="Torto-Alalibo T.A."/>
            <person name="Win J."/>
            <person name="Xu Z."/>
            <person name="Zhang H."/>
            <person name="Grigoriev I.V."/>
            <person name="Rokhsar D.S."/>
            <person name="Boore J.L."/>
        </authorList>
    </citation>
    <scope>NUCLEOTIDE SEQUENCE [LARGE SCALE GENOMIC DNA]</scope>
    <source>
        <strain evidence="7 8">P6497</strain>
    </source>
</reference>
<evidence type="ECO:0000256" key="1">
    <source>
        <dbReference type="ARBA" id="ARBA00023015"/>
    </source>
</evidence>
<dbReference type="InterPro" id="IPR017930">
    <property type="entry name" value="Myb_dom"/>
</dbReference>
<dbReference type="InParanoid" id="G4Z534"/>
<dbReference type="InterPro" id="IPR001005">
    <property type="entry name" value="SANT/Myb"/>
</dbReference>
<proteinExistence type="predicted"/>
<dbReference type="PROSITE" id="PS51294">
    <property type="entry name" value="HTH_MYB"/>
    <property type="match status" value="1"/>
</dbReference>
<dbReference type="KEGG" id="psoj:PHYSODRAFT_253298"/>
<organism evidence="7 8">
    <name type="scientific">Phytophthora sojae (strain P6497)</name>
    <name type="common">Soybean stem and root rot agent</name>
    <name type="synonym">Phytophthora megasperma f. sp. glycines</name>
    <dbReference type="NCBI Taxonomy" id="1094619"/>
    <lineage>
        <taxon>Eukaryota</taxon>
        <taxon>Sar</taxon>
        <taxon>Stramenopiles</taxon>
        <taxon>Oomycota</taxon>
        <taxon>Peronosporomycetes</taxon>
        <taxon>Peronosporales</taxon>
        <taxon>Peronosporaceae</taxon>
        <taxon>Phytophthora</taxon>
    </lineage>
</organism>
<feature type="compositionally biased region" description="Basic residues" evidence="4">
    <location>
        <begin position="101"/>
        <end position="110"/>
    </location>
</feature>
<keyword evidence="2" id="KW-0804">Transcription</keyword>
<dbReference type="GO" id="GO:0003677">
    <property type="term" value="F:DNA binding"/>
    <property type="evidence" value="ECO:0007669"/>
    <property type="project" value="InterPro"/>
</dbReference>
<accession>G4Z534</accession>
<dbReference type="Proteomes" id="UP000002640">
    <property type="component" value="Unassembled WGS sequence"/>
</dbReference>
<evidence type="ECO:0000259" key="6">
    <source>
        <dbReference type="PROSITE" id="PS51294"/>
    </source>
</evidence>
<dbReference type="Pfam" id="PF00249">
    <property type="entry name" value="Myb_DNA-binding"/>
    <property type="match status" value="1"/>
</dbReference>
<feature type="domain" description="Myb-like" evidence="5">
    <location>
        <begin position="45"/>
        <end position="96"/>
    </location>
</feature>
<dbReference type="OMA" id="RMLWTTA"/>
<keyword evidence="3" id="KW-0539">Nucleus</keyword>
<name>G4Z534_PHYSP</name>
<protein>
    <submittedName>
        <fullName evidence="7">Myb domain-contaning protein</fullName>
    </submittedName>
</protein>
<dbReference type="Gene3D" id="1.10.10.60">
    <property type="entry name" value="Homeodomain-like"/>
    <property type="match status" value="1"/>
</dbReference>
<evidence type="ECO:0000256" key="3">
    <source>
        <dbReference type="ARBA" id="ARBA00023242"/>
    </source>
</evidence>
<feature type="region of interest" description="Disordered" evidence="4">
    <location>
        <begin position="101"/>
        <end position="128"/>
    </location>
</feature>
<dbReference type="EMBL" id="JH159153">
    <property type="protein sequence ID" value="EGZ19480.1"/>
    <property type="molecule type" value="Genomic_DNA"/>
</dbReference>
<dbReference type="PANTHER" id="PTHR12802">
    <property type="entry name" value="SWI/SNF COMPLEX-RELATED"/>
    <property type="match status" value="1"/>
</dbReference>
<evidence type="ECO:0000259" key="5">
    <source>
        <dbReference type="PROSITE" id="PS50090"/>
    </source>
</evidence>